<dbReference type="EMBL" id="JANPWB010000008">
    <property type="protein sequence ID" value="KAJ1163795.1"/>
    <property type="molecule type" value="Genomic_DNA"/>
</dbReference>
<feature type="signal peptide" evidence="1">
    <location>
        <begin position="1"/>
        <end position="19"/>
    </location>
</feature>
<sequence length="86" mass="9214">MVGTKHLLVSLWAITLNLPHDRTPERMKLARPVGRKSRLTGSGCVDMTQGLLSNPGEPSGLCGEAGKMKKGLNLSVNNDCGRRSKA</sequence>
<dbReference type="AlphaFoldDB" id="A0AAV7SI82"/>
<keyword evidence="3" id="KW-1185">Reference proteome</keyword>
<accession>A0AAV7SI82</accession>
<evidence type="ECO:0000313" key="2">
    <source>
        <dbReference type="EMBL" id="KAJ1163795.1"/>
    </source>
</evidence>
<protein>
    <submittedName>
        <fullName evidence="2">Uncharacterized protein</fullName>
    </submittedName>
</protein>
<feature type="chain" id="PRO_5043888381" evidence="1">
    <location>
        <begin position="20"/>
        <end position="86"/>
    </location>
</feature>
<keyword evidence="1" id="KW-0732">Signal</keyword>
<gene>
    <name evidence="2" type="ORF">NDU88_004247</name>
</gene>
<evidence type="ECO:0000313" key="3">
    <source>
        <dbReference type="Proteomes" id="UP001066276"/>
    </source>
</evidence>
<comment type="caution">
    <text evidence="2">The sequence shown here is derived from an EMBL/GenBank/DDBJ whole genome shotgun (WGS) entry which is preliminary data.</text>
</comment>
<evidence type="ECO:0000256" key="1">
    <source>
        <dbReference type="SAM" id="SignalP"/>
    </source>
</evidence>
<name>A0AAV7SI82_PLEWA</name>
<reference evidence="2" key="1">
    <citation type="journal article" date="2022" name="bioRxiv">
        <title>Sequencing and chromosome-scale assembly of the giantPleurodeles waltlgenome.</title>
        <authorList>
            <person name="Brown T."/>
            <person name="Elewa A."/>
            <person name="Iarovenko S."/>
            <person name="Subramanian E."/>
            <person name="Araus A.J."/>
            <person name="Petzold A."/>
            <person name="Susuki M."/>
            <person name="Suzuki K.-i.T."/>
            <person name="Hayashi T."/>
            <person name="Toyoda A."/>
            <person name="Oliveira C."/>
            <person name="Osipova E."/>
            <person name="Leigh N.D."/>
            <person name="Simon A."/>
            <person name="Yun M.H."/>
        </authorList>
    </citation>
    <scope>NUCLEOTIDE SEQUENCE</scope>
    <source>
        <strain evidence="2">20211129_DDA</strain>
        <tissue evidence="2">Liver</tissue>
    </source>
</reference>
<dbReference type="Proteomes" id="UP001066276">
    <property type="component" value="Chromosome 4_2"/>
</dbReference>
<proteinExistence type="predicted"/>
<organism evidence="2 3">
    <name type="scientific">Pleurodeles waltl</name>
    <name type="common">Iberian ribbed newt</name>
    <dbReference type="NCBI Taxonomy" id="8319"/>
    <lineage>
        <taxon>Eukaryota</taxon>
        <taxon>Metazoa</taxon>
        <taxon>Chordata</taxon>
        <taxon>Craniata</taxon>
        <taxon>Vertebrata</taxon>
        <taxon>Euteleostomi</taxon>
        <taxon>Amphibia</taxon>
        <taxon>Batrachia</taxon>
        <taxon>Caudata</taxon>
        <taxon>Salamandroidea</taxon>
        <taxon>Salamandridae</taxon>
        <taxon>Pleurodelinae</taxon>
        <taxon>Pleurodeles</taxon>
    </lineage>
</organism>